<dbReference type="GO" id="GO:0051539">
    <property type="term" value="F:4 iron, 4 sulfur cluster binding"/>
    <property type="evidence" value="ECO:0007669"/>
    <property type="project" value="UniProtKB-KW"/>
</dbReference>
<sequence length="266" mass="28580">MSASTFDVAFLGTMAPYTCVHTTEQFAEIFRLLGQTSTLRVCEPVLPSTAMKVFSPLQRSGDDLVTTLKLTGFVNVNVEETVSPTDAQREAILQHVQKNRPDVTEEKLRELKLVTVVAVTPDFDVLESAPLPMALNRKKKTPAAAPSKPSVWTVAATDFGDDMDLVDEDDLLDDSDKVKPDAAALSSGCAPAEPGAKKRACKDCSCGLKEMEASGKDEFEAAPESSCGSCYLGDAFRCGTCPYLGMPAFESGQKVALTTRQLKADL</sequence>
<reference evidence="13 14" key="1">
    <citation type="submission" date="2011-02" db="EMBL/GenBank/DDBJ databases">
        <title>The Genome Sequence of Sphaeroforma arctica JP610.</title>
        <authorList>
            <consortium name="The Broad Institute Genome Sequencing Platform"/>
            <person name="Russ C."/>
            <person name="Cuomo C."/>
            <person name="Young S.K."/>
            <person name="Zeng Q."/>
            <person name="Gargeya S."/>
            <person name="Alvarado L."/>
            <person name="Berlin A."/>
            <person name="Chapman S.B."/>
            <person name="Chen Z."/>
            <person name="Freedman E."/>
            <person name="Gellesch M."/>
            <person name="Goldberg J."/>
            <person name="Griggs A."/>
            <person name="Gujja S."/>
            <person name="Heilman E."/>
            <person name="Heiman D."/>
            <person name="Howarth C."/>
            <person name="Mehta T."/>
            <person name="Neiman D."/>
            <person name="Pearson M."/>
            <person name="Roberts A."/>
            <person name="Saif S."/>
            <person name="Shea T."/>
            <person name="Shenoy N."/>
            <person name="Sisk P."/>
            <person name="Stolte C."/>
            <person name="Sykes S."/>
            <person name="White J."/>
            <person name="Yandava C."/>
            <person name="Burger G."/>
            <person name="Gray M.W."/>
            <person name="Holland P.W.H."/>
            <person name="King N."/>
            <person name="Lang F.B.F."/>
            <person name="Roger A.J."/>
            <person name="Ruiz-Trillo I."/>
            <person name="Haas B."/>
            <person name="Nusbaum C."/>
            <person name="Birren B."/>
        </authorList>
    </citation>
    <scope>NUCLEOTIDE SEQUENCE [LARGE SCALE GENOMIC DNA]</scope>
    <source>
        <strain evidence="13 14">JP610</strain>
    </source>
</reference>
<keyword evidence="4 10" id="KW-0963">Cytoplasm</keyword>
<keyword evidence="8 10" id="KW-0411">Iron-sulfur</keyword>
<evidence type="ECO:0000256" key="1">
    <source>
        <dbReference type="ARBA" id="ARBA00001966"/>
    </source>
</evidence>
<keyword evidence="5 10" id="KW-0001">2Fe-2S</keyword>
<dbReference type="GeneID" id="25902230"/>
<evidence type="ECO:0000259" key="11">
    <source>
        <dbReference type="Pfam" id="PF05093"/>
    </source>
</evidence>
<feature type="binding site" evidence="10">
    <location>
        <position position="227"/>
    </location>
    <ligand>
        <name>[4Fe-4S] cluster</name>
        <dbReference type="ChEBI" id="CHEBI:49883"/>
    </ligand>
</feature>
<dbReference type="STRING" id="667725.A0A0L0GAV4"/>
<dbReference type="InterPro" id="IPR046408">
    <property type="entry name" value="CIAPIN1"/>
</dbReference>
<feature type="domain" description="Anamorsin C-terminal" evidence="11">
    <location>
        <begin position="224"/>
        <end position="257"/>
    </location>
</feature>
<dbReference type="Gene3D" id="3.40.50.150">
    <property type="entry name" value="Vaccinia Virus protein VP39"/>
    <property type="match status" value="1"/>
</dbReference>
<comment type="domain">
    <text evidence="10">The twin Cx2C motifs are involved in the recognition by the mitochondrial MIA40-ERV1 disulfide relay system. The formation of 2 disulfide bonds in the Cx2C motifs through dithiol/disulfide exchange reactions effectively traps the protein in the mitochondrial intermembrane space.</text>
</comment>
<dbReference type="eggNOG" id="KOG4020">
    <property type="taxonomic scope" value="Eukaryota"/>
</dbReference>
<dbReference type="PANTHER" id="PTHR13273:SF14">
    <property type="entry name" value="ANAMORSIN"/>
    <property type="match status" value="1"/>
</dbReference>
<gene>
    <name evidence="13" type="ORF">SARC_01726</name>
</gene>
<proteinExistence type="inferred from homology"/>
<evidence type="ECO:0000256" key="7">
    <source>
        <dbReference type="ARBA" id="ARBA00023004"/>
    </source>
</evidence>
<feature type="binding site" evidence="10">
    <location>
        <position position="241"/>
    </location>
    <ligand>
        <name>[4Fe-4S] cluster</name>
        <dbReference type="ChEBI" id="CHEBI:49883"/>
    </ligand>
</feature>
<evidence type="ECO:0000256" key="9">
    <source>
        <dbReference type="ARBA" id="ARBA00023128"/>
    </source>
</evidence>
<accession>A0A0L0GAV4</accession>
<dbReference type="HAMAP" id="MF_03115">
    <property type="entry name" value="Anamorsin"/>
    <property type="match status" value="1"/>
</dbReference>
<evidence type="ECO:0000256" key="6">
    <source>
        <dbReference type="ARBA" id="ARBA00022723"/>
    </source>
</evidence>
<comment type="similarity">
    <text evidence="2 10">Belongs to the anamorsin family.</text>
</comment>
<keyword evidence="9 10" id="KW-0496">Mitochondrion</keyword>
<comment type="domain">
    <text evidence="10">The C-terminal domain binds 2 Fe-S clusters but is otherwise mostly in an intrinsically disordered conformation.</text>
</comment>
<keyword evidence="7 10" id="KW-0408">Iron</keyword>
<evidence type="ECO:0000256" key="8">
    <source>
        <dbReference type="ARBA" id="ARBA00023014"/>
    </source>
</evidence>
<comment type="cofactor">
    <cofactor evidence="1 10">
        <name>[4Fe-4S] cluster</name>
        <dbReference type="ChEBI" id="CHEBI:49883"/>
    </cofactor>
</comment>
<dbReference type="OrthoDB" id="311633at2759"/>
<comment type="function">
    <text evidence="10">Component of the cytosolic iron-sulfur (Fe-S) protein assembly (CIA) machinery. Required for the maturation of extramitochondrial Fe-S proteins. Part of an electron transfer chain functioning in an early step of cytosolic Fe-S biogenesis, facilitating the de novo assembly of a [4Fe-4S] cluster on the cytosolic Fe-S scaffold complex. Electrons are transferred from NADPH via a FAD- and FMN-containing diflavin oxidoreductase. Together with the diflavin oxidoreductase, also required for the assembly of the diferric tyrosyl radical cofactor of ribonucleotide reductase (RNR), probably by providing electrons for reduction during radical cofactor maturation in the catalytic small subunit.</text>
</comment>
<evidence type="ECO:0000259" key="12">
    <source>
        <dbReference type="Pfam" id="PF20922"/>
    </source>
</evidence>
<feature type="binding site" evidence="10">
    <location>
        <position position="204"/>
    </location>
    <ligand>
        <name>[2Fe-2S] cluster</name>
        <dbReference type="ChEBI" id="CHEBI:190135"/>
    </ligand>
</feature>
<evidence type="ECO:0000256" key="4">
    <source>
        <dbReference type="ARBA" id="ARBA00022490"/>
    </source>
</evidence>
<feature type="binding site" evidence="10">
    <location>
        <position position="230"/>
    </location>
    <ligand>
        <name>[4Fe-4S] cluster</name>
        <dbReference type="ChEBI" id="CHEBI:49883"/>
    </ligand>
</feature>
<evidence type="ECO:0000313" key="14">
    <source>
        <dbReference type="Proteomes" id="UP000054560"/>
    </source>
</evidence>
<evidence type="ECO:0000256" key="5">
    <source>
        <dbReference type="ARBA" id="ARBA00022714"/>
    </source>
</evidence>
<evidence type="ECO:0000313" key="13">
    <source>
        <dbReference type="EMBL" id="KNC86110.1"/>
    </source>
</evidence>
<keyword evidence="14" id="KW-1185">Reference proteome</keyword>
<feature type="domain" description="Anamorsin C-terminal" evidence="11">
    <location>
        <begin position="188"/>
        <end position="218"/>
    </location>
</feature>
<dbReference type="PANTHER" id="PTHR13273">
    <property type="entry name" value="ANAMORSIN"/>
    <property type="match status" value="1"/>
</dbReference>
<evidence type="ECO:0000256" key="10">
    <source>
        <dbReference type="HAMAP-Rule" id="MF_03115"/>
    </source>
</evidence>
<comment type="cofactor">
    <cofactor evidence="10">
        <name>[2Fe-2S] cluster</name>
        <dbReference type="ChEBI" id="CHEBI:190135"/>
    </cofactor>
</comment>
<feature type="short sequence motif" description="Cx2C motif 1" evidence="10">
    <location>
        <begin position="227"/>
        <end position="230"/>
    </location>
</feature>
<dbReference type="Pfam" id="PF20922">
    <property type="entry name" value="Anamorsin_N"/>
    <property type="match status" value="1"/>
</dbReference>
<dbReference type="Proteomes" id="UP000054560">
    <property type="component" value="Unassembled WGS sequence"/>
</dbReference>
<feature type="short sequence motif" description="Cx2C motif 2" evidence="10">
    <location>
        <begin position="238"/>
        <end position="241"/>
    </location>
</feature>
<dbReference type="GO" id="GO:0016226">
    <property type="term" value="P:iron-sulfur cluster assembly"/>
    <property type="evidence" value="ECO:0007669"/>
    <property type="project" value="UniProtKB-UniRule"/>
</dbReference>
<keyword evidence="6 10" id="KW-0479">Metal-binding</keyword>
<dbReference type="Pfam" id="PF05093">
    <property type="entry name" value="CIAPIN1"/>
    <property type="match status" value="2"/>
</dbReference>
<dbReference type="GO" id="GO:0005758">
    <property type="term" value="C:mitochondrial intermembrane space"/>
    <property type="evidence" value="ECO:0007669"/>
    <property type="project" value="UniProtKB-SubCell"/>
</dbReference>
<feature type="binding site" evidence="10">
    <location>
        <position position="206"/>
    </location>
    <ligand>
        <name>[2Fe-2S] cluster</name>
        <dbReference type="ChEBI" id="CHEBI:190135"/>
    </ligand>
</feature>
<dbReference type="GO" id="GO:0051537">
    <property type="term" value="F:2 iron, 2 sulfur cluster binding"/>
    <property type="evidence" value="ECO:0007669"/>
    <property type="project" value="UniProtKB-UniRule"/>
</dbReference>
<name>A0A0L0GAV4_9EUKA</name>
<dbReference type="GO" id="GO:0046872">
    <property type="term" value="F:metal ion binding"/>
    <property type="evidence" value="ECO:0007669"/>
    <property type="project" value="UniProtKB-KW"/>
</dbReference>
<organism evidence="13 14">
    <name type="scientific">Sphaeroforma arctica JP610</name>
    <dbReference type="NCBI Taxonomy" id="667725"/>
    <lineage>
        <taxon>Eukaryota</taxon>
        <taxon>Ichthyosporea</taxon>
        <taxon>Ichthyophonida</taxon>
        <taxon>Sphaeroforma</taxon>
    </lineage>
</organism>
<feature type="domain" description="Anamorsin N-terminal" evidence="12">
    <location>
        <begin position="2"/>
        <end position="125"/>
    </location>
</feature>
<dbReference type="EMBL" id="KQ241667">
    <property type="protein sequence ID" value="KNC86110.1"/>
    <property type="molecule type" value="Genomic_DNA"/>
</dbReference>
<dbReference type="AlphaFoldDB" id="A0A0L0GAV4"/>
<comment type="domain">
    <text evidence="10">The N-terminal domain has structural similarity with S-adenosyl-L-methionine-dependent methyltransferases, but does not bind S-adenosyl-L-methionine. It is required for correct assembly of the 2 Fe-S clusters.</text>
</comment>
<evidence type="ECO:0000256" key="3">
    <source>
        <dbReference type="ARBA" id="ARBA00022485"/>
    </source>
</evidence>
<dbReference type="GO" id="GO:0009055">
    <property type="term" value="F:electron transfer activity"/>
    <property type="evidence" value="ECO:0007669"/>
    <property type="project" value="UniProtKB-UniRule"/>
</dbReference>
<comment type="subunit">
    <text evidence="10">Monomer.</text>
</comment>
<feature type="region of interest" description="Fe-S binding site B" evidence="10">
    <location>
        <begin position="227"/>
        <end position="241"/>
    </location>
</feature>
<comment type="subcellular location">
    <subcellularLocation>
        <location evidence="10">Cytoplasm</location>
    </subcellularLocation>
    <subcellularLocation>
        <location evidence="10">Mitochondrion intermembrane space</location>
    </subcellularLocation>
</comment>
<feature type="binding site" evidence="10">
    <location>
        <position position="238"/>
    </location>
    <ligand>
        <name>[4Fe-4S] cluster</name>
        <dbReference type="ChEBI" id="CHEBI:49883"/>
    </ligand>
</feature>
<keyword evidence="3 10" id="KW-0004">4Fe-4S</keyword>
<dbReference type="InterPro" id="IPR049011">
    <property type="entry name" value="Anamorsin_N_metazoan"/>
</dbReference>
<dbReference type="RefSeq" id="XP_014160012.1">
    <property type="nucleotide sequence ID" value="XM_014304537.1"/>
</dbReference>
<evidence type="ECO:0000256" key="2">
    <source>
        <dbReference type="ARBA" id="ARBA00008169"/>
    </source>
</evidence>
<feature type="binding site" evidence="10">
    <location>
        <position position="189"/>
    </location>
    <ligand>
        <name>[2Fe-2S] cluster</name>
        <dbReference type="ChEBI" id="CHEBI:190135"/>
    </ligand>
</feature>
<dbReference type="InterPro" id="IPR007785">
    <property type="entry name" value="Anamorsin"/>
</dbReference>
<feature type="binding site" evidence="10">
    <location>
        <position position="201"/>
    </location>
    <ligand>
        <name>[2Fe-2S] cluster</name>
        <dbReference type="ChEBI" id="CHEBI:190135"/>
    </ligand>
</feature>
<protein>
    <recommendedName>
        <fullName evidence="10">Anamorsin homolog</fullName>
    </recommendedName>
    <alternativeName>
        <fullName evidence="10">Fe-S cluster assembly protein DRE2 homolog</fullName>
    </alternativeName>
</protein>
<comment type="caution">
    <text evidence="10">Lacks conserved residue(s) required for the propagation of feature annotation.</text>
</comment>
<dbReference type="InterPro" id="IPR029063">
    <property type="entry name" value="SAM-dependent_MTases_sf"/>
</dbReference>